<evidence type="ECO:0000313" key="2">
    <source>
        <dbReference type="EMBL" id="MBA8954636.1"/>
    </source>
</evidence>
<dbReference type="InterPro" id="IPR039422">
    <property type="entry name" value="MarR/SlyA-like"/>
</dbReference>
<feature type="domain" description="HTH marR-type" evidence="1">
    <location>
        <begin position="1"/>
        <end position="141"/>
    </location>
</feature>
<dbReference type="GO" id="GO:0006950">
    <property type="term" value="P:response to stress"/>
    <property type="evidence" value="ECO:0007669"/>
    <property type="project" value="TreeGrafter"/>
</dbReference>
<comment type="caution">
    <text evidence="2">The sequence shown here is derived from an EMBL/GenBank/DDBJ whole genome shotgun (WGS) entry which is preliminary data.</text>
</comment>
<evidence type="ECO:0000313" key="3">
    <source>
        <dbReference type="Proteomes" id="UP000572680"/>
    </source>
</evidence>
<dbReference type="RefSeq" id="WP_182846679.1">
    <property type="nucleotide sequence ID" value="NZ_BAAALP010000011.1"/>
</dbReference>
<dbReference type="PRINTS" id="PR00598">
    <property type="entry name" value="HTHMARR"/>
</dbReference>
<dbReference type="SMART" id="SM00347">
    <property type="entry name" value="HTH_MARR"/>
    <property type="match status" value="1"/>
</dbReference>
<dbReference type="InterPro" id="IPR036388">
    <property type="entry name" value="WH-like_DNA-bd_sf"/>
</dbReference>
<dbReference type="Gene3D" id="1.10.10.10">
    <property type="entry name" value="Winged helix-like DNA-binding domain superfamily/Winged helix DNA-binding domain"/>
    <property type="match status" value="1"/>
</dbReference>
<evidence type="ECO:0000259" key="1">
    <source>
        <dbReference type="PROSITE" id="PS50995"/>
    </source>
</evidence>
<name>A0A7W3LUQ0_ACTNM</name>
<dbReference type="InterPro" id="IPR036390">
    <property type="entry name" value="WH_DNA-bd_sf"/>
</dbReference>
<keyword evidence="2" id="KW-0238">DNA-binding</keyword>
<accession>A0A7W3LUQ0</accession>
<organism evidence="2 3">
    <name type="scientific">Actinomadura namibiensis</name>
    <dbReference type="NCBI Taxonomy" id="182080"/>
    <lineage>
        <taxon>Bacteria</taxon>
        <taxon>Bacillati</taxon>
        <taxon>Actinomycetota</taxon>
        <taxon>Actinomycetes</taxon>
        <taxon>Streptosporangiales</taxon>
        <taxon>Thermomonosporaceae</taxon>
        <taxon>Actinomadura</taxon>
    </lineage>
</organism>
<dbReference type="PANTHER" id="PTHR33164">
    <property type="entry name" value="TRANSCRIPTIONAL REGULATOR, MARR FAMILY"/>
    <property type="match status" value="1"/>
</dbReference>
<dbReference type="PROSITE" id="PS50995">
    <property type="entry name" value="HTH_MARR_2"/>
    <property type="match status" value="1"/>
</dbReference>
<protein>
    <submittedName>
        <fullName evidence="2">DNA-binding MarR family transcriptional regulator</fullName>
    </submittedName>
</protein>
<dbReference type="EMBL" id="JACJIA010000009">
    <property type="protein sequence ID" value="MBA8954636.1"/>
    <property type="molecule type" value="Genomic_DNA"/>
</dbReference>
<dbReference type="SUPFAM" id="SSF46785">
    <property type="entry name" value="Winged helix' DNA-binding domain"/>
    <property type="match status" value="1"/>
</dbReference>
<dbReference type="AlphaFoldDB" id="A0A7W3LUQ0"/>
<sequence length="143" mass="15963">MDPVPERLRTSPSWLVNQLSLRSRRLIAEEFGKANTPGYHYRLLAALAEFGPASQAELGRRTAIDRSDVVAALNALADQGLVDRSPDPGDRRRNIVTITPAGRRRLTELDAVLAGVQDSLMRGLDPDERRLFVRLLTKLLENH</sequence>
<reference evidence="2 3" key="1">
    <citation type="submission" date="2020-08" db="EMBL/GenBank/DDBJ databases">
        <title>Genomic Encyclopedia of Type Strains, Phase IV (KMG-IV): sequencing the most valuable type-strain genomes for metagenomic binning, comparative biology and taxonomic classification.</title>
        <authorList>
            <person name="Goeker M."/>
        </authorList>
    </citation>
    <scope>NUCLEOTIDE SEQUENCE [LARGE SCALE GENOMIC DNA]</scope>
    <source>
        <strain evidence="2 3">DSM 44197</strain>
    </source>
</reference>
<dbReference type="InterPro" id="IPR000835">
    <property type="entry name" value="HTH_MarR-typ"/>
</dbReference>
<dbReference type="GO" id="GO:0003700">
    <property type="term" value="F:DNA-binding transcription factor activity"/>
    <property type="evidence" value="ECO:0007669"/>
    <property type="project" value="InterPro"/>
</dbReference>
<dbReference type="Pfam" id="PF12802">
    <property type="entry name" value="MarR_2"/>
    <property type="match status" value="1"/>
</dbReference>
<dbReference type="GO" id="GO:0003677">
    <property type="term" value="F:DNA binding"/>
    <property type="evidence" value="ECO:0007669"/>
    <property type="project" value="UniProtKB-KW"/>
</dbReference>
<dbReference type="PANTHER" id="PTHR33164:SF43">
    <property type="entry name" value="HTH-TYPE TRANSCRIPTIONAL REPRESSOR YETL"/>
    <property type="match status" value="1"/>
</dbReference>
<gene>
    <name evidence="2" type="ORF">HNR61_006293</name>
</gene>
<dbReference type="Proteomes" id="UP000572680">
    <property type="component" value="Unassembled WGS sequence"/>
</dbReference>
<proteinExistence type="predicted"/>
<keyword evidence="3" id="KW-1185">Reference proteome</keyword>